<dbReference type="InterPro" id="IPR002696">
    <property type="entry name" value="Membr_insert_effic_factor_YidD"/>
</dbReference>
<dbReference type="PANTHER" id="PTHR33383:SF1">
    <property type="entry name" value="MEMBRANE PROTEIN INSERTION EFFICIENCY FACTOR-RELATED"/>
    <property type="match status" value="1"/>
</dbReference>
<evidence type="ECO:0000313" key="3">
    <source>
        <dbReference type="Proteomes" id="UP001219037"/>
    </source>
</evidence>
<gene>
    <name evidence="2" type="primary">yidD</name>
    <name evidence="2" type="ORF">P8192_14430</name>
</gene>
<protein>
    <recommendedName>
        <fullName evidence="1">Putative membrane protein insertion efficiency factor</fullName>
    </recommendedName>
</protein>
<dbReference type="NCBIfam" id="TIGR00278">
    <property type="entry name" value="membrane protein insertion efficiency factor YidD"/>
    <property type="match status" value="1"/>
</dbReference>
<organism evidence="2 3">
    <name type="scientific">Citricoccus muralis</name>
    <dbReference type="NCBI Taxonomy" id="169134"/>
    <lineage>
        <taxon>Bacteria</taxon>
        <taxon>Bacillati</taxon>
        <taxon>Actinomycetota</taxon>
        <taxon>Actinomycetes</taxon>
        <taxon>Micrococcales</taxon>
        <taxon>Micrococcaceae</taxon>
        <taxon>Citricoccus</taxon>
    </lineage>
</organism>
<dbReference type="Proteomes" id="UP001219037">
    <property type="component" value="Chromosome"/>
</dbReference>
<dbReference type="SMART" id="SM01234">
    <property type="entry name" value="Haemolytic"/>
    <property type="match status" value="1"/>
</dbReference>
<reference evidence="2 3" key="1">
    <citation type="submission" date="2023-04" db="EMBL/GenBank/DDBJ databases">
        <title>Funneling lignin-derived compounds into biodiesel using alkali-halophilic Citricoccus sp. P2.</title>
        <authorList>
            <person name="Luo C.-B."/>
        </authorList>
    </citation>
    <scope>NUCLEOTIDE SEQUENCE [LARGE SCALE GENOMIC DNA]</scope>
    <source>
        <strain evidence="2 3">P2</strain>
    </source>
</reference>
<keyword evidence="1" id="KW-1003">Cell membrane</keyword>
<comment type="subcellular location">
    <subcellularLocation>
        <location evidence="1">Cell membrane</location>
        <topology evidence="1">Peripheral membrane protein</topology>
        <orientation evidence="1">Cytoplasmic side</orientation>
    </subcellularLocation>
</comment>
<dbReference type="PANTHER" id="PTHR33383">
    <property type="entry name" value="MEMBRANE PROTEIN INSERTION EFFICIENCY FACTOR-RELATED"/>
    <property type="match status" value="1"/>
</dbReference>
<comment type="function">
    <text evidence="1">Could be involved in insertion of integral membrane proteins into the membrane.</text>
</comment>
<dbReference type="EMBL" id="CP121252">
    <property type="protein sequence ID" value="WFP17990.1"/>
    <property type="molecule type" value="Genomic_DNA"/>
</dbReference>
<name>A0ABY8HA34_9MICC</name>
<dbReference type="HAMAP" id="MF_00386">
    <property type="entry name" value="UPF0161_YidD"/>
    <property type="match status" value="1"/>
</dbReference>
<accession>A0ABY8HA34</accession>
<dbReference type="Pfam" id="PF01809">
    <property type="entry name" value="YidD"/>
    <property type="match status" value="1"/>
</dbReference>
<evidence type="ECO:0000256" key="1">
    <source>
        <dbReference type="HAMAP-Rule" id="MF_00386"/>
    </source>
</evidence>
<comment type="similarity">
    <text evidence="1">Belongs to the UPF0161 family.</text>
</comment>
<evidence type="ECO:0000313" key="2">
    <source>
        <dbReference type="EMBL" id="WFP17990.1"/>
    </source>
</evidence>
<keyword evidence="3" id="KW-1185">Reference proteome</keyword>
<sequence>MPSTLLATLLKAYRLVISPLYGPVCKFFPSCSAYALEAVTVHGAVKGSLLGARRLCRCHPWQSGGIDPVPPGRRIWPNGHLPRIIELNHPVVPPDPSDED</sequence>
<proteinExistence type="inferred from homology"/>
<keyword evidence="1" id="KW-0472">Membrane</keyword>